<protein>
    <submittedName>
        <fullName evidence="1">Uncharacterized protein</fullName>
    </submittedName>
</protein>
<dbReference type="EMBL" id="MU277271">
    <property type="protein sequence ID" value="KAI0056087.1"/>
    <property type="molecule type" value="Genomic_DNA"/>
</dbReference>
<gene>
    <name evidence="1" type="ORF">BV25DRAFT_1872905</name>
</gene>
<reference evidence="1" key="2">
    <citation type="journal article" date="2022" name="New Phytol.">
        <title>Evolutionary transition to the ectomycorrhizal habit in the genomes of a hyperdiverse lineage of mushroom-forming fungi.</title>
        <authorList>
            <person name="Looney B."/>
            <person name="Miyauchi S."/>
            <person name="Morin E."/>
            <person name="Drula E."/>
            <person name="Courty P.E."/>
            <person name="Kohler A."/>
            <person name="Kuo A."/>
            <person name="LaButti K."/>
            <person name="Pangilinan J."/>
            <person name="Lipzen A."/>
            <person name="Riley R."/>
            <person name="Andreopoulos W."/>
            <person name="He G."/>
            <person name="Johnson J."/>
            <person name="Nolan M."/>
            <person name="Tritt A."/>
            <person name="Barry K.W."/>
            <person name="Grigoriev I.V."/>
            <person name="Nagy L.G."/>
            <person name="Hibbett D."/>
            <person name="Henrissat B."/>
            <person name="Matheny P.B."/>
            <person name="Labbe J."/>
            <person name="Martin F.M."/>
        </authorList>
    </citation>
    <scope>NUCLEOTIDE SEQUENCE</scope>
    <source>
        <strain evidence="1">HHB10654</strain>
    </source>
</reference>
<proteinExistence type="predicted"/>
<organism evidence="1 2">
    <name type="scientific">Artomyces pyxidatus</name>
    <dbReference type="NCBI Taxonomy" id="48021"/>
    <lineage>
        <taxon>Eukaryota</taxon>
        <taxon>Fungi</taxon>
        <taxon>Dikarya</taxon>
        <taxon>Basidiomycota</taxon>
        <taxon>Agaricomycotina</taxon>
        <taxon>Agaricomycetes</taxon>
        <taxon>Russulales</taxon>
        <taxon>Auriscalpiaceae</taxon>
        <taxon>Artomyces</taxon>
    </lineage>
</organism>
<evidence type="ECO:0000313" key="2">
    <source>
        <dbReference type="Proteomes" id="UP000814140"/>
    </source>
</evidence>
<name>A0ACB8SIM4_9AGAM</name>
<accession>A0ACB8SIM4</accession>
<reference evidence="1" key="1">
    <citation type="submission" date="2021-03" db="EMBL/GenBank/DDBJ databases">
        <authorList>
            <consortium name="DOE Joint Genome Institute"/>
            <person name="Ahrendt S."/>
            <person name="Looney B.P."/>
            <person name="Miyauchi S."/>
            <person name="Morin E."/>
            <person name="Drula E."/>
            <person name="Courty P.E."/>
            <person name="Chicoki N."/>
            <person name="Fauchery L."/>
            <person name="Kohler A."/>
            <person name="Kuo A."/>
            <person name="Labutti K."/>
            <person name="Pangilinan J."/>
            <person name="Lipzen A."/>
            <person name="Riley R."/>
            <person name="Andreopoulos W."/>
            <person name="He G."/>
            <person name="Johnson J."/>
            <person name="Barry K.W."/>
            <person name="Grigoriev I.V."/>
            <person name="Nagy L."/>
            <person name="Hibbett D."/>
            <person name="Henrissat B."/>
            <person name="Matheny P.B."/>
            <person name="Labbe J."/>
            <person name="Martin F."/>
        </authorList>
    </citation>
    <scope>NUCLEOTIDE SEQUENCE</scope>
    <source>
        <strain evidence="1">HHB10654</strain>
    </source>
</reference>
<dbReference type="Proteomes" id="UP000814140">
    <property type="component" value="Unassembled WGS sequence"/>
</dbReference>
<sequence>MGTISVPVSGTKIAPGQAFNFTYNAHADYCKSSYDYSVWVVTQAPTNVSFSETFMSGYHFGTYQEPNYPAVPYPSNPAPAQLVMPDFSKNQGGFGAGQNATNANFYLMVMEQWDDCQASASLTANHIIYNATASTKH</sequence>
<evidence type="ECO:0000313" key="1">
    <source>
        <dbReference type="EMBL" id="KAI0056087.1"/>
    </source>
</evidence>
<keyword evidence="2" id="KW-1185">Reference proteome</keyword>
<comment type="caution">
    <text evidence="1">The sequence shown here is derived from an EMBL/GenBank/DDBJ whole genome shotgun (WGS) entry which is preliminary data.</text>
</comment>